<accession>A0AAN5KQQ8</accession>
<sequence length="469" mass="54206">MIEVNIWMSTALLFKKRIKHKFFGPLLASEDKGENVGHVNFTIEIDERTKTKNSFDFIEQHGSELRAKKTLRVVPTKATTTSPPNIESSHLIPTIVRSDIVSHSFWPDARPTKSETIKGKAVKPKFKTHEDDMIAEDTVTAMTITHRKSALDEISREKMEDLDFLVEISDLEVNLEQRILFMDDLKKLQLEKDELIKQQKQLTNSYQTQLKDLKGQLAKLEVHLNKTNGQITATERTINYLNKLKNPDPKTKTQLIELTEKLIKLKKESETTINSQHEISALISKSELTYHEDLQQVEKKLQQIELAMNHRIEDLKKLDIKINGRDENDLKELQEEARRRKEYTSRKEQFIKSRDFTEGRHPDYSVTLPTAESGFTYYVDEVKVLKAMQEERSQNYSFLFNNCASSAKRCLLAGIDEKLRAKLKETGLDSKFFEISKVETCKSLRDWARTLDSKLTELNFPSPAHTHGA</sequence>
<evidence type="ECO:0000313" key="3">
    <source>
        <dbReference type="Proteomes" id="UP000861567"/>
    </source>
</evidence>
<evidence type="ECO:0000256" key="1">
    <source>
        <dbReference type="SAM" id="Coils"/>
    </source>
</evidence>
<reference evidence="2" key="1">
    <citation type="journal article" date="2018" name="Genome Biol.">
        <title>SKESA: strategic k-mer extension for scrupulous assemblies.</title>
        <authorList>
            <person name="Souvorov A."/>
            <person name="Agarwala R."/>
            <person name="Lipman D.J."/>
        </authorList>
    </citation>
    <scope>NUCLEOTIDE SEQUENCE</scope>
    <source>
        <strain evidence="2">D3612</strain>
    </source>
</reference>
<dbReference type="EMBL" id="DACSEI010000011">
    <property type="protein sequence ID" value="HAT1596167.1"/>
    <property type="molecule type" value="Genomic_DNA"/>
</dbReference>
<evidence type="ECO:0000313" key="2">
    <source>
        <dbReference type="EMBL" id="HAT1596167.1"/>
    </source>
</evidence>
<reference evidence="2" key="2">
    <citation type="submission" date="2020-11" db="EMBL/GenBank/DDBJ databases">
        <authorList>
            <consortium name="NCBI Pathogen Detection Project"/>
        </authorList>
    </citation>
    <scope>NUCLEOTIDE SEQUENCE</scope>
    <source>
        <strain evidence="2">D3612</strain>
    </source>
</reference>
<feature type="coiled-coil region" evidence="1">
    <location>
        <begin position="185"/>
        <end position="230"/>
    </location>
</feature>
<name>A0AAN5KQQ8_LEGPN</name>
<proteinExistence type="predicted"/>
<keyword evidence="1" id="KW-0175">Coiled coil</keyword>
<comment type="caution">
    <text evidence="2">The sequence shown here is derived from an EMBL/GenBank/DDBJ whole genome shotgun (WGS) entry which is preliminary data.</text>
</comment>
<dbReference type="AlphaFoldDB" id="A0AAN5KQQ8"/>
<protein>
    <submittedName>
        <fullName evidence="2">Uncharacterized protein</fullName>
    </submittedName>
</protein>
<organism evidence="2 3">
    <name type="scientific">Legionella pneumophila</name>
    <dbReference type="NCBI Taxonomy" id="446"/>
    <lineage>
        <taxon>Bacteria</taxon>
        <taxon>Pseudomonadati</taxon>
        <taxon>Pseudomonadota</taxon>
        <taxon>Gammaproteobacteria</taxon>
        <taxon>Legionellales</taxon>
        <taxon>Legionellaceae</taxon>
        <taxon>Legionella</taxon>
    </lineage>
</organism>
<dbReference type="Proteomes" id="UP000861567">
    <property type="component" value="Unassembled WGS sequence"/>
</dbReference>
<gene>
    <name evidence="2" type="ORF">I8Y58_001389</name>
</gene>